<evidence type="ECO:0000313" key="2">
    <source>
        <dbReference type="EMBL" id="TDL13304.1"/>
    </source>
</evidence>
<feature type="region of interest" description="Disordered" evidence="1">
    <location>
        <begin position="334"/>
        <end position="353"/>
    </location>
</feature>
<dbReference type="AlphaFoldDB" id="A0A4Y7PDD3"/>
<proteinExistence type="predicted"/>
<evidence type="ECO:0000313" key="3">
    <source>
        <dbReference type="Proteomes" id="UP000294933"/>
    </source>
</evidence>
<dbReference type="VEuPathDB" id="FungiDB:BD410DRAFT_903328"/>
<keyword evidence="3" id="KW-1185">Reference proteome</keyword>
<gene>
    <name evidence="2" type="ORF">BD410DRAFT_903328</name>
</gene>
<accession>A0A4Y7PDD3</accession>
<sequence length="373" mass="43228">MDEEGFRRQYQVESKGWWKVEAALQRYSQQWQPAYRTYDLSDFWNRLSQTTNSRMDLHKELVGFRAAWATEFLKFSFRNIESSLSFDATIWNSLFDSATHLSPFPISTPGSQEAMYMFRSALYRTKPSRQPPPVENLIYLKGDEVLTTYCLVLFGETGKRISPPWSAHLPPDADFISRVHVYHSDGVHFQNTGQVIEIPFDAYCSILDDLMPSIQKLYAKDIPPEASFSSYFIQFGDVIAEAIRKFIRCRLRDAHQYDNVPIVVDARHLTVVRFLLTDTGRPVPSVLWDLRILVVKTAGEFGYATQLDNIDIHAELQYYDPGIYDHDVDIFNHNRRRRSSSTPPSRAIHGKKYSGMKYHAKNHAFGDDHKRSH</sequence>
<evidence type="ECO:0000256" key="1">
    <source>
        <dbReference type="SAM" id="MobiDB-lite"/>
    </source>
</evidence>
<dbReference type="Proteomes" id="UP000294933">
    <property type="component" value="Unassembled WGS sequence"/>
</dbReference>
<protein>
    <submittedName>
        <fullName evidence="2">Uncharacterized protein</fullName>
    </submittedName>
</protein>
<organism evidence="2 3">
    <name type="scientific">Rickenella mellea</name>
    <dbReference type="NCBI Taxonomy" id="50990"/>
    <lineage>
        <taxon>Eukaryota</taxon>
        <taxon>Fungi</taxon>
        <taxon>Dikarya</taxon>
        <taxon>Basidiomycota</taxon>
        <taxon>Agaricomycotina</taxon>
        <taxon>Agaricomycetes</taxon>
        <taxon>Hymenochaetales</taxon>
        <taxon>Rickenellaceae</taxon>
        <taxon>Rickenella</taxon>
    </lineage>
</organism>
<reference evidence="2 3" key="1">
    <citation type="submission" date="2018-06" db="EMBL/GenBank/DDBJ databases">
        <title>A transcriptomic atlas of mushroom development highlights an independent origin of complex multicellularity.</title>
        <authorList>
            <consortium name="DOE Joint Genome Institute"/>
            <person name="Krizsan K."/>
            <person name="Almasi E."/>
            <person name="Merenyi Z."/>
            <person name="Sahu N."/>
            <person name="Viragh M."/>
            <person name="Koszo T."/>
            <person name="Mondo S."/>
            <person name="Kiss B."/>
            <person name="Balint B."/>
            <person name="Kues U."/>
            <person name="Barry K."/>
            <person name="Hegedus J.C."/>
            <person name="Henrissat B."/>
            <person name="Johnson J."/>
            <person name="Lipzen A."/>
            <person name="Ohm R."/>
            <person name="Nagy I."/>
            <person name="Pangilinan J."/>
            <person name="Yan J."/>
            <person name="Xiong Y."/>
            <person name="Grigoriev I.V."/>
            <person name="Hibbett D.S."/>
            <person name="Nagy L.G."/>
        </authorList>
    </citation>
    <scope>NUCLEOTIDE SEQUENCE [LARGE SCALE GENOMIC DNA]</scope>
    <source>
        <strain evidence="2 3">SZMC22713</strain>
    </source>
</reference>
<name>A0A4Y7PDD3_9AGAM</name>
<dbReference type="EMBL" id="ML170742">
    <property type="protein sequence ID" value="TDL13304.1"/>
    <property type="molecule type" value="Genomic_DNA"/>
</dbReference>